<proteinExistence type="predicted"/>
<evidence type="ECO:0000313" key="3">
    <source>
        <dbReference type="Proteomes" id="UP001054837"/>
    </source>
</evidence>
<gene>
    <name evidence="2" type="ORF">CDAR_400791</name>
</gene>
<name>A0AAV4NAS6_9ARAC</name>
<reference evidence="2 3" key="1">
    <citation type="submission" date="2021-06" db="EMBL/GenBank/DDBJ databases">
        <title>Caerostris darwini draft genome.</title>
        <authorList>
            <person name="Kono N."/>
            <person name="Arakawa K."/>
        </authorList>
    </citation>
    <scope>NUCLEOTIDE SEQUENCE [LARGE SCALE GENOMIC DNA]</scope>
</reference>
<dbReference type="AlphaFoldDB" id="A0AAV4NAS6"/>
<protein>
    <submittedName>
        <fullName evidence="2">Uncharacterized protein</fullName>
    </submittedName>
</protein>
<feature type="signal peptide" evidence="1">
    <location>
        <begin position="1"/>
        <end position="22"/>
    </location>
</feature>
<comment type="caution">
    <text evidence="2">The sequence shown here is derived from an EMBL/GenBank/DDBJ whole genome shotgun (WGS) entry which is preliminary data.</text>
</comment>
<organism evidence="2 3">
    <name type="scientific">Caerostris darwini</name>
    <dbReference type="NCBI Taxonomy" id="1538125"/>
    <lineage>
        <taxon>Eukaryota</taxon>
        <taxon>Metazoa</taxon>
        <taxon>Ecdysozoa</taxon>
        <taxon>Arthropoda</taxon>
        <taxon>Chelicerata</taxon>
        <taxon>Arachnida</taxon>
        <taxon>Araneae</taxon>
        <taxon>Araneomorphae</taxon>
        <taxon>Entelegynae</taxon>
        <taxon>Araneoidea</taxon>
        <taxon>Araneidae</taxon>
        <taxon>Caerostris</taxon>
    </lineage>
</organism>
<accession>A0AAV4NAS6</accession>
<evidence type="ECO:0000313" key="2">
    <source>
        <dbReference type="EMBL" id="GIX81439.1"/>
    </source>
</evidence>
<keyword evidence="3" id="KW-1185">Reference proteome</keyword>
<keyword evidence="1" id="KW-0732">Signal</keyword>
<dbReference type="EMBL" id="BPLQ01001396">
    <property type="protein sequence ID" value="GIX81439.1"/>
    <property type="molecule type" value="Genomic_DNA"/>
</dbReference>
<feature type="chain" id="PRO_5043763994" evidence="1">
    <location>
        <begin position="23"/>
        <end position="136"/>
    </location>
</feature>
<dbReference type="Proteomes" id="UP001054837">
    <property type="component" value="Unassembled WGS sequence"/>
</dbReference>
<evidence type="ECO:0000256" key="1">
    <source>
        <dbReference type="SAM" id="SignalP"/>
    </source>
</evidence>
<sequence>MKLSICFLVLMAVIVEWHTAEAINLRDLERKKEQEKMVLNPALQRPSMDKGVQFKELLLNCCFSGSMIAFVLSENAFNSPCYFRSLCLRKWASYANIKKEMKINCQKVLERSTEVEIERTTLSVMADFENGVMTEY</sequence>